<name>A0A9P0A4G6_BEMTA</name>
<accession>A0A9P0A4G6</accession>
<evidence type="ECO:0000256" key="3">
    <source>
        <dbReference type="ARBA" id="ARBA00022692"/>
    </source>
</evidence>
<keyword evidence="6" id="KW-0675">Receptor</keyword>
<dbReference type="Proteomes" id="UP001152759">
    <property type="component" value="Chromosome 10"/>
</dbReference>
<keyword evidence="7" id="KW-0325">Glycoprotein</keyword>
<reference evidence="10" key="1">
    <citation type="submission" date="2021-12" db="EMBL/GenBank/DDBJ databases">
        <authorList>
            <person name="King R."/>
        </authorList>
    </citation>
    <scope>NUCLEOTIDE SEQUENCE</scope>
</reference>
<evidence type="ECO:0000256" key="9">
    <source>
        <dbReference type="SAM" id="SignalP"/>
    </source>
</evidence>
<dbReference type="PANTHER" id="PTHR42643:SF38">
    <property type="entry name" value="IONOTROPIC RECEPTOR 100A"/>
    <property type="match status" value="1"/>
</dbReference>
<evidence type="ECO:0000256" key="5">
    <source>
        <dbReference type="ARBA" id="ARBA00023136"/>
    </source>
</evidence>
<keyword evidence="2" id="KW-1003">Cell membrane</keyword>
<evidence type="ECO:0000256" key="7">
    <source>
        <dbReference type="ARBA" id="ARBA00023180"/>
    </source>
</evidence>
<comment type="subcellular location">
    <subcellularLocation>
        <location evidence="1">Cell membrane</location>
        <topology evidence="1">Multi-pass membrane protein</topology>
    </subcellularLocation>
</comment>
<feature type="transmembrane region" description="Helical" evidence="8">
    <location>
        <begin position="175"/>
        <end position="197"/>
    </location>
</feature>
<evidence type="ECO:0000256" key="8">
    <source>
        <dbReference type="SAM" id="Phobius"/>
    </source>
</evidence>
<dbReference type="EMBL" id="OU963871">
    <property type="protein sequence ID" value="CAH0383003.1"/>
    <property type="molecule type" value="Genomic_DNA"/>
</dbReference>
<dbReference type="AlphaFoldDB" id="A0A9P0A4G6"/>
<feature type="chain" id="PRO_5040166379" description="Ionotropic receptor" evidence="9">
    <location>
        <begin position="20"/>
        <end position="394"/>
    </location>
</feature>
<dbReference type="InterPro" id="IPR052192">
    <property type="entry name" value="Insect_Ionotropic_Sensory_Rcpt"/>
</dbReference>
<feature type="transmembrane region" description="Helical" evidence="8">
    <location>
        <begin position="149"/>
        <end position="169"/>
    </location>
</feature>
<keyword evidence="3 8" id="KW-0812">Transmembrane</keyword>
<keyword evidence="11" id="KW-1185">Reference proteome</keyword>
<dbReference type="Gene3D" id="1.10.287.70">
    <property type="match status" value="1"/>
</dbReference>
<evidence type="ECO:0000313" key="11">
    <source>
        <dbReference type="Proteomes" id="UP001152759"/>
    </source>
</evidence>
<evidence type="ECO:0000256" key="2">
    <source>
        <dbReference type="ARBA" id="ARBA00022475"/>
    </source>
</evidence>
<keyword evidence="5 8" id="KW-0472">Membrane</keyword>
<evidence type="ECO:0000313" key="10">
    <source>
        <dbReference type="EMBL" id="CAH0383003.1"/>
    </source>
</evidence>
<dbReference type="GO" id="GO:0005886">
    <property type="term" value="C:plasma membrane"/>
    <property type="evidence" value="ECO:0007669"/>
    <property type="project" value="UniProtKB-SubCell"/>
</dbReference>
<feature type="transmembrane region" description="Helical" evidence="8">
    <location>
        <begin position="103"/>
        <end position="122"/>
    </location>
</feature>
<keyword evidence="9" id="KW-0732">Signal</keyword>
<gene>
    <name evidence="10" type="ORF">BEMITA_LOCUS2491</name>
</gene>
<organism evidence="10 11">
    <name type="scientific">Bemisia tabaci</name>
    <name type="common">Sweetpotato whitefly</name>
    <name type="synonym">Aleurodes tabaci</name>
    <dbReference type="NCBI Taxonomy" id="7038"/>
    <lineage>
        <taxon>Eukaryota</taxon>
        <taxon>Metazoa</taxon>
        <taxon>Ecdysozoa</taxon>
        <taxon>Arthropoda</taxon>
        <taxon>Hexapoda</taxon>
        <taxon>Insecta</taxon>
        <taxon>Pterygota</taxon>
        <taxon>Neoptera</taxon>
        <taxon>Paraneoptera</taxon>
        <taxon>Hemiptera</taxon>
        <taxon>Sternorrhyncha</taxon>
        <taxon>Aleyrodoidea</taxon>
        <taxon>Aleyrodidae</taxon>
        <taxon>Aleyrodinae</taxon>
        <taxon>Bemisia</taxon>
    </lineage>
</organism>
<proteinExistence type="predicted"/>
<evidence type="ECO:0008006" key="12">
    <source>
        <dbReference type="Google" id="ProtNLM"/>
    </source>
</evidence>
<evidence type="ECO:0000256" key="6">
    <source>
        <dbReference type="ARBA" id="ARBA00023170"/>
    </source>
</evidence>
<sequence length="394" mass="45972">MANHWLLFLLGIFDDFVSSMNCTLEYISVYQDIGRQYDDYRTEIGQKYGVHLQTSNTIGTFENADSSDADFSVSVDSSLLCLVTPHSQLMPQYLVIFKTFTPIVWACILATILIFVLMQYVFQFSQRQTFRRFYSDAELDSYEKTSSFLIVYSYFICGSPSTLLLGRLYTGKLLFVIFSFATIIISTVFLNGMTTLLEKQVQYPEIDSLEEMKESEMLIQVEDMEQISNFLQQEKRCEKLATKLTDSLNSATRSIELELMESQEFFIEFFFQNSTFNGFEFLNGTRRNYNLHTRLQNIRMMYGTDAFLESIPEAMISAQSVRILNPIDRTLIDFHLVKEYIMTYPVSYAFLKNSFLFDKFNEKLTQSLEFGHVKRFSQAIKEEFKETENEHTRG</sequence>
<feature type="signal peptide" evidence="9">
    <location>
        <begin position="1"/>
        <end position="19"/>
    </location>
</feature>
<protein>
    <recommendedName>
        <fullName evidence="12">Ionotropic receptor</fullName>
    </recommendedName>
</protein>
<keyword evidence="4 8" id="KW-1133">Transmembrane helix</keyword>
<evidence type="ECO:0000256" key="4">
    <source>
        <dbReference type="ARBA" id="ARBA00022989"/>
    </source>
</evidence>
<dbReference type="PANTHER" id="PTHR42643">
    <property type="entry name" value="IONOTROPIC RECEPTOR 20A-RELATED"/>
    <property type="match status" value="1"/>
</dbReference>
<evidence type="ECO:0000256" key="1">
    <source>
        <dbReference type="ARBA" id="ARBA00004651"/>
    </source>
</evidence>